<evidence type="ECO:0000313" key="1">
    <source>
        <dbReference type="EMBL" id="KAL2522810.1"/>
    </source>
</evidence>
<accession>A0ABD1UCQ5</accession>
<keyword evidence="2" id="KW-1185">Reference proteome</keyword>
<reference evidence="2" key="1">
    <citation type="submission" date="2024-07" db="EMBL/GenBank/DDBJ databases">
        <title>Two chromosome-level genome assemblies of Korean endemic species Abeliophyllum distichum and Forsythia ovata (Oleaceae).</title>
        <authorList>
            <person name="Jang H."/>
        </authorList>
    </citation>
    <scope>NUCLEOTIDE SEQUENCE [LARGE SCALE GENOMIC DNA]</scope>
</reference>
<dbReference type="EMBL" id="JBFOLJ010000007">
    <property type="protein sequence ID" value="KAL2522810.1"/>
    <property type="molecule type" value="Genomic_DNA"/>
</dbReference>
<dbReference type="AlphaFoldDB" id="A0ABD1UCQ5"/>
<gene>
    <name evidence="1" type="ORF">Fot_26733</name>
</gene>
<proteinExistence type="predicted"/>
<evidence type="ECO:0000313" key="2">
    <source>
        <dbReference type="Proteomes" id="UP001604277"/>
    </source>
</evidence>
<organism evidence="1 2">
    <name type="scientific">Forsythia ovata</name>
    <dbReference type="NCBI Taxonomy" id="205694"/>
    <lineage>
        <taxon>Eukaryota</taxon>
        <taxon>Viridiplantae</taxon>
        <taxon>Streptophyta</taxon>
        <taxon>Embryophyta</taxon>
        <taxon>Tracheophyta</taxon>
        <taxon>Spermatophyta</taxon>
        <taxon>Magnoliopsida</taxon>
        <taxon>eudicotyledons</taxon>
        <taxon>Gunneridae</taxon>
        <taxon>Pentapetalae</taxon>
        <taxon>asterids</taxon>
        <taxon>lamiids</taxon>
        <taxon>Lamiales</taxon>
        <taxon>Oleaceae</taxon>
        <taxon>Forsythieae</taxon>
        <taxon>Forsythia</taxon>
    </lineage>
</organism>
<protein>
    <submittedName>
        <fullName evidence="1">Small G protein signaling modulator 1</fullName>
    </submittedName>
</protein>
<name>A0ABD1UCQ5_9LAMI</name>
<comment type="caution">
    <text evidence="1">The sequence shown here is derived from an EMBL/GenBank/DDBJ whole genome shotgun (WGS) entry which is preliminary data.</text>
</comment>
<sequence>MELELINISAVSRLVHELEDQKQMVVESNGTPSNDYSPTPNSESEIIYPDVQESHSPSNNVEYESEMLKRLRISDAPEITSRGGATSGDTESEWLWTLHQIVVDIVRTDNHLEFYENCTVENNYNRDNNLQESHSNNGFHDQIVDFQIGVHG</sequence>
<dbReference type="Proteomes" id="UP001604277">
    <property type="component" value="Unassembled WGS sequence"/>
</dbReference>